<reference evidence="1 2" key="1">
    <citation type="submission" date="2012-12" db="EMBL/GenBank/DDBJ databases">
        <title>Genome Assembly of Photobacterium sp. AK15.</title>
        <authorList>
            <person name="Khatri I."/>
            <person name="Vaidya B."/>
            <person name="Srinivas T.N.R."/>
            <person name="Subramanian S."/>
            <person name="Pinnaka A."/>
        </authorList>
    </citation>
    <scope>NUCLEOTIDE SEQUENCE [LARGE SCALE GENOMIC DNA]</scope>
    <source>
        <strain evidence="1 2">AK15</strain>
    </source>
</reference>
<comment type="caution">
    <text evidence="1">The sequence shown here is derived from an EMBL/GenBank/DDBJ whole genome shotgun (WGS) entry which is preliminary data.</text>
</comment>
<gene>
    <name evidence="1" type="ORF">C942_03606</name>
</gene>
<protein>
    <submittedName>
        <fullName evidence="1">Uncharacterized protein</fullName>
    </submittedName>
</protein>
<accession>L8J7M6</accession>
<evidence type="ECO:0000313" key="2">
    <source>
        <dbReference type="Proteomes" id="UP000011134"/>
    </source>
</evidence>
<organism evidence="1 2">
    <name type="scientific">Photobacterium marinum</name>
    <dbReference type="NCBI Taxonomy" id="1056511"/>
    <lineage>
        <taxon>Bacteria</taxon>
        <taxon>Pseudomonadati</taxon>
        <taxon>Pseudomonadota</taxon>
        <taxon>Gammaproteobacteria</taxon>
        <taxon>Vibrionales</taxon>
        <taxon>Vibrionaceae</taxon>
        <taxon>Photobacterium</taxon>
    </lineage>
</organism>
<sequence length="46" mass="5331">MTNNYGRLFRLAHLEKASTVSTAQLLVRATGKKLNPEYFKKHLVER</sequence>
<dbReference type="AlphaFoldDB" id="L8J7M6"/>
<dbReference type="PATRIC" id="fig|1056511.3.peg.4530"/>
<name>L8J7M6_9GAMM</name>
<dbReference type="Proteomes" id="UP000011134">
    <property type="component" value="Unassembled WGS sequence"/>
</dbReference>
<dbReference type="EMBL" id="AMZO01000038">
    <property type="protein sequence ID" value="ELR63589.1"/>
    <property type="molecule type" value="Genomic_DNA"/>
</dbReference>
<keyword evidence="2" id="KW-1185">Reference proteome</keyword>
<evidence type="ECO:0000313" key="1">
    <source>
        <dbReference type="EMBL" id="ELR63589.1"/>
    </source>
</evidence>
<proteinExistence type="predicted"/>